<reference evidence="5" key="1">
    <citation type="submission" date="2019-08" db="EMBL/GenBank/DDBJ databases">
        <title>The improved chromosome-level genome for the pearl oyster Pinctada fucata martensii using PacBio sequencing and Hi-C.</title>
        <authorList>
            <person name="Zheng Z."/>
        </authorList>
    </citation>
    <scope>NUCLEOTIDE SEQUENCE</scope>
    <source>
        <strain evidence="5">ZZ-2019</strain>
        <tissue evidence="5">Adductor muscle</tissue>
    </source>
</reference>
<dbReference type="SUPFAM" id="SSF48371">
    <property type="entry name" value="ARM repeat"/>
    <property type="match status" value="1"/>
</dbReference>
<feature type="region of interest" description="Disordered" evidence="3">
    <location>
        <begin position="1070"/>
        <end position="1149"/>
    </location>
</feature>
<feature type="region of interest" description="Disordered" evidence="3">
    <location>
        <begin position="1753"/>
        <end position="1784"/>
    </location>
</feature>
<dbReference type="GO" id="GO:0051056">
    <property type="term" value="P:regulation of small GTPase mediated signal transduction"/>
    <property type="evidence" value="ECO:0007669"/>
    <property type="project" value="InterPro"/>
</dbReference>
<comment type="caution">
    <text evidence="5">The sequence shown here is derived from an EMBL/GenBank/DDBJ whole genome shotgun (WGS) entry which is preliminary data.</text>
</comment>
<dbReference type="InterPro" id="IPR003913">
    <property type="entry name" value="Tuberin"/>
</dbReference>
<dbReference type="Pfam" id="PF02145">
    <property type="entry name" value="Rap_GAP"/>
    <property type="match status" value="1"/>
</dbReference>
<dbReference type="InterPro" id="IPR000331">
    <property type="entry name" value="Rap/Ran_GAP_dom"/>
</dbReference>
<accession>A0AA88XU12</accession>
<dbReference type="GO" id="GO:0032007">
    <property type="term" value="P:negative regulation of TOR signaling"/>
    <property type="evidence" value="ECO:0007669"/>
    <property type="project" value="InterPro"/>
</dbReference>
<feature type="region of interest" description="Disordered" evidence="3">
    <location>
        <begin position="1325"/>
        <end position="1344"/>
    </location>
</feature>
<sequence>MSKEEGNFKSKLRGFFGLKEKPAQITYQRQQTKEITFTPEVLKDISAESPANNRIRTIKELSEVVLSKKLEENAIEALWSSIRDLIEENSSPDNRQVALHFLECLLQGQLSYLGIKRAHFFHVIERLTKPTDQQHRLNLFKILSTDGKNLEEFEEEAGPFLLQWMPSMMVDDKQRDFFIVLINVIKFNAAYLDEEIVTGIVKNTCIISSRNRSEDEIKLCLDLLDAVVCYSYLPTGCLQNFVAALCRMINYPKYSNASWELMRKLLGTHLGHSSIYTMCCILQDRCQQIDQNLLRGAVFFIGMALWGSKKVTTLKHTYSSVLPSILQVLSTNSFVVAYEVVLSVQRLVKKYGKDLQHVEWTIILEILETLFKMLETGVSNTPPDPRMQVEIHDILTEIENLHAHGQFTGCVSRFFKIIEICANKRPENSVSMLIEYHAQLIHPGKENWMSNLYQLLDKYFRHESRTQIRVKALDKLSLVLRVNKHMHEDDLINHVVLPHLSHIETDHDPVVRKVAAEMLLTLAHNCSDQCFMDIIGLLEKIINKPMIARLTSPYPAVEGSEVMQQLDENHLIDIKIALCGLVELFREKLFLCPSSHCLKLYDILVTHMKTQYSDPRQYYSHSAAYIRKQILSMLLDLRSDRLQRMGLIQKSHDNQFSSYITCVPSDVDESKQDITSPLMTDGAAFQWSQSTQLSYTPSFRLFTSCLENDKDWQVLECVLVNLPLLLQNKTLILSTRRELIDNLCHQLCAMVNDRQLGFPEKLTSVPPGRFTRSDFHTFVFPVLSSMVTYHKYLDRAKQRELIKCLEFGLVSKCAKICTNSLRICTLEMQEVMMRSLPSVLLQLSKISATVYMAIPVLAFLSSIVRLPKMYANFVEDEYMSVFAIALPYTNPFKFSHYTVSLAYHVITIWFIRCRMPFRKSFVKFIQKGMRANVIQQFEENSMLQSQNQDSSDRARSGSYNEGALRSRRRMLSGVTRVHQDFHPPVDNKDFQFHMELTETCSDVMARYAFGNFNAIPNRSPVAKFLLEGGQSQTWLLGNKIVTITTSGGGGNKGTQGGLCEKCIAYYQGSSEQNEQAKQTPVSNSGRRRHRSEIVFPSRSSTSADLGLKPGMEESSGPRTSLDDLSIRKESSSEQDIGVQTGSSLTDHTPKMGLETEALESYLYGLKQQSSDGRMFQNHMCNCWCTGWAEVYIRAPSGNTSWMMRIENEAALTSLMDSQVPDITLLFTSVQKKQHPDLDSLSSRIDSGSIGEEEYESLYDQHFPSDHSQDGRGLADDNDVDVLIDEDLDNEEGSPQKQRKEIHKVNFLDNFKWKIKEKNGLEIPRPVSSELDEHGPTLKRYNSSPSVIGSSCDDLDEHDIDVRDALSESIVVEVNKHEYIEEDRKSGISSVASDKIDGTSQSHEEQNKTKNIEIKPNLQSVQNHLLQNMSPSPANSEASSAYDEVSELPSIRKVRGHTVSVAQPSKDSRLREEVSGLKSKVVGVKDAGRGGVNPSFVFLQLYNGGLLSNGSDAPLLLPQSEAITRSLSVLDRIHPFETHKIGVVYVGPRQTKDEKAILSNRYGSERFAKFMGGLGSLIRLTRCDPSKVYVGGLDTTSGRDGEFAIGWQDESMHVIFHVATLMPNRDSDPNCNAKKLHIGNDYVTIVYNDSGEDYRIGVIKGQFNYVNIVIKPLDFVTNTVTLQAKEDIADILGHKDTKVISDDSLAALVRQIAVNCDLASLVLQRQQTQPQDPYASNWLERLRKIRNIRTKVNSEIGPDQGSTEMSRSPSHTPNHTKLLDFTHLV</sequence>
<dbReference type="InterPro" id="IPR018515">
    <property type="entry name" value="Tuberin-type_domain"/>
</dbReference>
<feature type="compositionally biased region" description="Polar residues" evidence="3">
    <location>
        <begin position="1759"/>
        <end position="1774"/>
    </location>
</feature>
<dbReference type="InterPro" id="IPR035974">
    <property type="entry name" value="Rap/Ran-GAP_sf"/>
</dbReference>
<feature type="compositionally biased region" description="Polar residues" evidence="3">
    <location>
        <begin position="1070"/>
        <end position="1084"/>
    </location>
</feature>
<dbReference type="EMBL" id="VSWD01000010">
    <property type="protein sequence ID" value="KAK3091724.1"/>
    <property type="molecule type" value="Genomic_DNA"/>
</dbReference>
<evidence type="ECO:0000313" key="5">
    <source>
        <dbReference type="EMBL" id="KAK3091724.1"/>
    </source>
</evidence>
<dbReference type="PANTHER" id="PTHR10063:SF0">
    <property type="entry name" value="TUBERIN"/>
    <property type="match status" value="1"/>
</dbReference>
<dbReference type="GO" id="GO:0046627">
    <property type="term" value="P:negative regulation of insulin receptor signaling pathway"/>
    <property type="evidence" value="ECO:0007669"/>
    <property type="project" value="TreeGrafter"/>
</dbReference>
<evidence type="ECO:0000256" key="2">
    <source>
        <dbReference type="PROSITE-ProRule" id="PRU00103"/>
    </source>
</evidence>
<feature type="compositionally biased region" description="Basic and acidic residues" evidence="3">
    <location>
        <begin position="1120"/>
        <end position="1131"/>
    </location>
</feature>
<dbReference type="InterPro" id="IPR011989">
    <property type="entry name" value="ARM-like"/>
</dbReference>
<dbReference type="InterPro" id="IPR016024">
    <property type="entry name" value="ARM-type_fold"/>
</dbReference>
<evidence type="ECO:0000256" key="1">
    <source>
        <dbReference type="ARBA" id="ARBA00022468"/>
    </source>
</evidence>
<dbReference type="InterPro" id="IPR024584">
    <property type="entry name" value="Tuberin_N"/>
</dbReference>
<evidence type="ECO:0000259" key="4">
    <source>
        <dbReference type="PROSITE" id="PS50085"/>
    </source>
</evidence>
<dbReference type="Pfam" id="PF03542">
    <property type="entry name" value="Tuberin"/>
    <property type="match status" value="1"/>
</dbReference>
<protein>
    <recommendedName>
        <fullName evidence="4">Rap-GAP domain-containing protein</fullName>
    </recommendedName>
</protein>
<name>A0AA88XU12_PINIB</name>
<feature type="compositionally biased region" description="Basic and acidic residues" evidence="3">
    <location>
        <begin position="1393"/>
        <end position="1407"/>
    </location>
</feature>
<dbReference type="PROSITE" id="PS50077">
    <property type="entry name" value="HEAT_REPEAT"/>
    <property type="match status" value="1"/>
</dbReference>
<organism evidence="5 6">
    <name type="scientific">Pinctada imbricata</name>
    <name type="common">Atlantic pearl-oyster</name>
    <name type="synonym">Pinctada martensii</name>
    <dbReference type="NCBI Taxonomy" id="66713"/>
    <lineage>
        <taxon>Eukaryota</taxon>
        <taxon>Metazoa</taxon>
        <taxon>Spiralia</taxon>
        <taxon>Lophotrochozoa</taxon>
        <taxon>Mollusca</taxon>
        <taxon>Bivalvia</taxon>
        <taxon>Autobranchia</taxon>
        <taxon>Pteriomorphia</taxon>
        <taxon>Pterioida</taxon>
        <taxon>Pterioidea</taxon>
        <taxon>Pteriidae</taxon>
        <taxon>Pinctada</taxon>
    </lineage>
</organism>
<keyword evidence="1" id="KW-0343">GTPase activation</keyword>
<dbReference type="GO" id="GO:0051898">
    <property type="term" value="P:negative regulation of phosphatidylinositol 3-kinase/protein kinase B signal transduction"/>
    <property type="evidence" value="ECO:0007669"/>
    <property type="project" value="TreeGrafter"/>
</dbReference>
<proteinExistence type="predicted"/>
<dbReference type="Proteomes" id="UP001186944">
    <property type="component" value="Unassembled WGS sequence"/>
</dbReference>
<dbReference type="PROSITE" id="PS50085">
    <property type="entry name" value="RAPGAP"/>
    <property type="match status" value="1"/>
</dbReference>
<evidence type="ECO:0000256" key="3">
    <source>
        <dbReference type="SAM" id="MobiDB-lite"/>
    </source>
</evidence>
<feature type="region of interest" description="Disordered" evidence="3">
    <location>
        <begin position="1382"/>
        <end position="1407"/>
    </location>
</feature>
<keyword evidence="6" id="KW-1185">Reference proteome</keyword>
<dbReference type="PANTHER" id="PTHR10063">
    <property type="entry name" value="TUBERIN"/>
    <property type="match status" value="1"/>
</dbReference>
<dbReference type="GO" id="GO:0030178">
    <property type="term" value="P:negative regulation of Wnt signaling pathway"/>
    <property type="evidence" value="ECO:0007669"/>
    <property type="project" value="TreeGrafter"/>
</dbReference>
<dbReference type="PRINTS" id="PR01431">
    <property type="entry name" value="TUBERIN"/>
</dbReference>
<dbReference type="InterPro" id="IPR021133">
    <property type="entry name" value="HEAT_type_2"/>
</dbReference>
<feature type="repeat" description="HEAT" evidence="2">
    <location>
        <begin position="496"/>
        <end position="533"/>
    </location>
</feature>
<feature type="domain" description="Rap-GAP" evidence="4">
    <location>
        <begin position="1526"/>
        <end position="1755"/>
    </location>
</feature>
<dbReference type="GO" id="GO:0005634">
    <property type="term" value="C:nucleus"/>
    <property type="evidence" value="ECO:0007669"/>
    <property type="project" value="InterPro"/>
</dbReference>
<dbReference type="GO" id="GO:0033596">
    <property type="term" value="C:TSC1-TSC2 complex"/>
    <property type="evidence" value="ECO:0007669"/>
    <property type="project" value="InterPro"/>
</dbReference>
<dbReference type="Gene3D" id="3.40.50.11210">
    <property type="entry name" value="Rap/Ran-GAP"/>
    <property type="match status" value="1"/>
</dbReference>
<dbReference type="InterPro" id="IPR027107">
    <property type="entry name" value="Tuberin/Ral-act_asu"/>
</dbReference>
<dbReference type="Pfam" id="PF11864">
    <property type="entry name" value="DUF3384"/>
    <property type="match status" value="1"/>
</dbReference>
<gene>
    <name evidence="5" type="ORF">FSP39_022166</name>
</gene>
<feature type="compositionally biased region" description="Polar residues" evidence="3">
    <location>
        <begin position="1133"/>
        <end position="1146"/>
    </location>
</feature>
<dbReference type="FunFam" id="3.40.50.11210:FF:000007">
    <property type="entry name" value="Tuberous sclerosis 2"/>
    <property type="match status" value="1"/>
</dbReference>
<evidence type="ECO:0000313" key="6">
    <source>
        <dbReference type="Proteomes" id="UP001186944"/>
    </source>
</evidence>
<dbReference type="Gene3D" id="1.25.10.10">
    <property type="entry name" value="Leucine-rich Repeat Variant"/>
    <property type="match status" value="1"/>
</dbReference>
<dbReference type="GO" id="GO:0051726">
    <property type="term" value="P:regulation of cell cycle"/>
    <property type="evidence" value="ECO:0007669"/>
    <property type="project" value="TreeGrafter"/>
</dbReference>
<dbReference type="GO" id="GO:0005096">
    <property type="term" value="F:GTPase activator activity"/>
    <property type="evidence" value="ECO:0007669"/>
    <property type="project" value="UniProtKB-KW"/>
</dbReference>
<dbReference type="SUPFAM" id="SSF111347">
    <property type="entry name" value="Rap/Ran-GAP"/>
    <property type="match status" value="1"/>
</dbReference>